<reference evidence="2 3" key="1">
    <citation type="journal article" date="2014" name="PLoS Genet.">
        <title>Phylogenetically driven sequencing of extremely halophilic archaea reveals strategies for static and dynamic osmo-response.</title>
        <authorList>
            <person name="Becker E.A."/>
            <person name="Seitzer P.M."/>
            <person name="Tritt A."/>
            <person name="Larsen D."/>
            <person name="Krusor M."/>
            <person name="Yao A.I."/>
            <person name="Wu D."/>
            <person name="Madern D."/>
            <person name="Eisen J.A."/>
            <person name="Darling A.E."/>
            <person name="Facciotti M.T."/>
        </authorList>
    </citation>
    <scope>NUCLEOTIDE SEQUENCE [LARGE SCALE GENOMIC DNA]</scope>
    <source>
        <strain evidence="2 3">JCM 12255</strain>
    </source>
</reference>
<organism evidence="2 3">
    <name type="scientific">Natronolimnohabitans innermongolicus JCM 12255</name>
    <dbReference type="NCBI Taxonomy" id="1227499"/>
    <lineage>
        <taxon>Archaea</taxon>
        <taxon>Methanobacteriati</taxon>
        <taxon>Methanobacteriota</taxon>
        <taxon>Stenosarchaea group</taxon>
        <taxon>Halobacteria</taxon>
        <taxon>Halobacteriales</taxon>
        <taxon>Natrialbaceae</taxon>
        <taxon>Natronolimnohabitans</taxon>
    </lineage>
</organism>
<protein>
    <submittedName>
        <fullName evidence="2">Uncharacterized protein</fullName>
    </submittedName>
</protein>
<dbReference type="Proteomes" id="UP000011602">
    <property type="component" value="Unassembled WGS sequence"/>
</dbReference>
<keyword evidence="3" id="KW-1185">Reference proteome</keyword>
<feature type="compositionally biased region" description="Basic and acidic residues" evidence="1">
    <location>
        <begin position="27"/>
        <end position="40"/>
    </location>
</feature>
<feature type="non-terminal residue" evidence="2">
    <location>
        <position position="1"/>
    </location>
</feature>
<evidence type="ECO:0000313" key="3">
    <source>
        <dbReference type="Proteomes" id="UP000011602"/>
    </source>
</evidence>
<evidence type="ECO:0000313" key="2">
    <source>
        <dbReference type="EMBL" id="ELY57778.1"/>
    </source>
</evidence>
<dbReference type="EMBL" id="AOHZ01000037">
    <property type="protein sequence ID" value="ELY57778.1"/>
    <property type="molecule type" value="Genomic_DNA"/>
</dbReference>
<feature type="region of interest" description="Disordered" evidence="1">
    <location>
        <begin position="1"/>
        <end position="40"/>
    </location>
</feature>
<name>L9XAY1_9EURY</name>
<accession>L9XAY1</accession>
<gene>
    <name evidence="2" type="ORF">C493_07254</name>
</gene>
<comment type="caution">
    <text evidence="2">The sequence shown here is derived from an EMBL/GenBank/DDBJ whole genome shotgun (WGS) entry which is preliminary data.</text>
</comment>
<proteinExistence type="predicted"/>
<evidence type="ECO:0000256" key="1">
    <source>
        <dbReference type="SAM" id="MobiDB-lite"/>
    </source>
</evidence>
<feature type="non-terminal residue" evidence="2">
    <location>
        <position position="75"/>
    </location>
</feature>
<sequence length="75" mass="8242">VDIQETSVFEYSREESNASREMPGFENPHDQANETKTLERPAETLTVSLEIELDGEFAADLSVPQGEIDAALESG</sequence>
<dbReference type="AlphaFoldDB" id="L9XAY1"/>
<dbReference type="RefSeq" id="WP_007258752.1">
    <property type="nucleotide sequence ID" value="NZ_AOHZ01000037.1"/>
</dbReference>